<dbReference type="EMBL" id="BDGX01000038">
    <property type="protein sequence ID" value="GAV54431.1"/>
    <property type="molecule type" value="Genomic_DNA"/>
</dbReference>
<feature type="compositionally biased region" description="Polar residues" evidence="6">
    <location>
        <begin position="9"/>
        <end position="18"/>
    </location>
</feature>
<dbReference type="NCBIfam" id="NF038013">
    <property type="entry name" value="AceTr_1"/>
    <property type="match status" value="1"/>
</dbReference>
<evidence type="ECO:0000256" key="3">
    <source>
        <dbReference type="ARBA" id="ARBA00022692"/>
    </source>
</evidence>
<dbReference type="AlphaFoldDB" id="A0A1Q3AFI7"/>
<dbReference type="GO" id="GO:0005886">
    <property type="term" value="C:plasma membrane"/>
    <property type="evidence" value="ECO:0007669"/>
    <property type="project" value="TreeGrafter"/>
</dbReference>
<feature type="region of interest" description="Disordered" evidence="6">
    <location>
        <begin position="1"/>
        <end position="71"/>
    </location>
</feature>
<evidence type="ECO:0000313" key="9">
    <source>
        <dbReference type="Proteomes" id="UP000187013"/>
    </source>
</evidence>
<gene>
    <name evidence="8" type="ORF">ZYGR_0AL01630</name>
</gene>
<comment type="subcellular location">
    <subcellularLocation>
        <location evidence="1">Membrane</location>
        <topology evidence="1">Multi-pass membrane protein</topology>
    </subcellularLocation>
</comment>
<feature type="transmembrane region" description="Helical" evidence="7">
    <location>
        <begin position="177"/>
        <end position="197"/>
    </location>
</feature>
<evidence type="ECO:0000256" key="7">
    <source>
        <dbReference type="SAM" id="Phobius"/>
    </source>
</evidence>
<comment type="caution">
    <text evidence="8">The sequence shown here is derived from an EMBL/GenBank/DDBJ whole genome shotgun (WGS) entry which is preliminary data.</text>
</comment>
<evidence type="ECO:0000256" key="4">
    <source>
        <dbReference type="ARBA" id="ARBA00022989"/>
    </source>
</evidence>
<dbReference type="InterPro" id="IPR051633">
    <property type="entry name" value="AceTr"/>
</dbReference>
<evidence type="ECO:0000313" key="8">
    <source>
        <dbReference type="EMBL" id="GAV54431.1"/>
    </source>
</evidence>
<dbReference type="Proteomes" id="UP000187013">
    <property type="component" value="Unassembled WGS sequence"/>
</dbReference>
<evidence type="ECO:0000256" key="2">
    <source>
        <dbReference type="ARBA" id="ARBA00005587"/>
    </source>
</evidence>
<feature type="transmembrane region" description="Helical" evidence="7">
    <location>
        <begin position="146"/>
        <end position="165"/>
    </location>
</feature>
<feature type="transmembrane region" description="Helical" evidence="7">
    <location>
        <begin position="209"/>
        <end position="229"/>
    </location>
</feature>
<evidence type="ECO:0000256" key="5">
    <source>
        <dbReference type="ARBA" id="ARBA00023136"/>
    </source>
</evidence>
<proteinExistence type="inferred from homology"/>
<name>A0A1Q3AFI7_ZYGRO</name>
<dbReference type="PROSITE" id="PS01114">
    <property type="entry name" value="GPR1_FUN34_YAAH"/>
    <property type="match status" value="1"/>
</dbReference>
<reference evidence="8 9" key="1">
    <citation type="submission" date="2016-08" db="EMBL/GenBank/DDBJ databases">
        <title>Draft genome sequence of allopolyploid Zygosaccharomyces rouxii.</title>
        <authorList>
            <person name="Watanabe J."/>
            <person name="Uehara K."/>
            <person name="Mogi Y."/>
            <person name="Tsukioka Y."/>
        </authorList>
    </citation>
    <scope>NUCLEOTIDE SEQUENCE [LARGE SCALE GENOMIC DNA]</scope>
    <source>
        <strain evidence="8 9">NBRC 110957</strain>
    </source>
</reference>
<evidence type="ECO:0000256" key="6">
    <source>
        <dbReference type="SAM" id="MobiDB-lite"/>
    </source>
</evidence>
<dbReference type="InterPro" id="IPR000791">
    <property type="entry name" value="Gpr1/Fun34/SatP-like"/>
</dbReference>
<feature type="transmembrane region" description="Helical" evidence="7">
    <location>
        <begin position="267"/>
        <end position="287"/>
    </location>
</feature>
<dbReference type="GO" id="GO:0015123">
    <property type="term" value="F:acetate transmembrane transporter activity"/>
    <property type="evidence" value="ECO:0007669"/>
    <property type="project" value="TreeGrafter"/>
</dbReference>
<evidence type="ECO:0000256" key="1">
    <source>
        <dbReference type="ARBA" id="ARBA00004141"/>
    </source>
</evidence>
<evidence type="ECO:0008006" key="10">
    <source>
        <dbReference type="Google" id="ProtNLM"/>
    </source>
</evidence>
<keyword evidence="3 7" id="KW-0812">Transmembrane</keyword>
<keyword evidence="4 7" id="KW-1133">Transmembrane helix</keyword>
<dbReference type="PANTHER" id="PTHR31123">
    <property type="entry name" value="ACCUMULATION OF DYADS PROTEIN 2-RELATED"/>
    <property type="match status" value="1"/>
</dbReference>
<keyword evidence="5 7" id="KW-0472">Membrane</keyword>
<dbReference type="Pfam" id="PF01184">
    <property type="entry name" value="Gpr1_Fun34_YaaH"/>
    <property type="match status" value="1"/>
</dbReference>
<comment type="similarity">
    <text evidence="2">Belongs to the acetate uptake transporter (AceTr) (TC 2.A.96) family.</text>
</comment>
<feature type="transmembrane region" description="Helical" evidence="7">
    <location>
        <begin position="236"/>
        <end position="255"/>
    </location>
</feature>
<sequence length="320" mass="34875">MTSEKETISHYSSPPRSTSESEDSPAREPSPIGDENENQKYAPRRTSITSSERAARQNPMMEAKPDTVNRIATEGDNNEYIRFGRHKYLKSDLYEAFGGTLQPGLAPAPEHRFANPAPLGLSAFAATTFTLSLINAKAQGTTIPNAIVGPAIFYGGIVQIIAGVWEIALENTFGGTALCSYGGFWMSFAAIYIPWFGVANAYEGKESELGNVVGFFLLAMAIFTLGITVCTMKSTLMFFLLFFLLAITFLLLAIAEFTGKFGVKRAGGIVGVIVAFLAWYNAFAGLATRQNSYLTGHPVPLPTNEYTLTTITRTNRRRSN</sequence>
<protein>
    <recommendedName>
        <fullName evidence="10">Ammonia transport outward protein 2</fullName>
    </recommendedName>
</protein>
<dbReference type="OrthoDB" id="3648309at2759"/>
<dbReference type="InterPro" id="IPR047622">
    <property type="entry name" value="GPR1_FUN34_YAAH"/>
</dbReference>
<organism evidence="8 9">
    <name type="scientific">Zygosaccharomyces rouxii</name>
    <dbReference type="NCBI Taxonomy" id="4956"/>
    <lineage>
        <taxon>Eukaryota</taxon>
        <taxon>Fungi</taxon>
        <taxon>Dikarya</taxon>
        <taxon>Ascomycota</taxon>
        <taxon>Saccharomycotina</taxon>
        <taxon>Saccharomycetes</taxon>
        <taxon>Saccharomycetales</taxon>
        <taxon>Saccharomycetaceae</taxon>
        <taxon>Zygosaccharomyces</taxon>
    </lineage>
</organism>
<dbReference type="PANTHER" id="PTHR31123:SF1">
    <property type="entry name" value="ACCUMULATION OF DYADS PROTEIN 2-RELATED"/>
    <property type="match status" value="1"/>
</dbReference>
<accession>A0A1Q3AFI7</accession>